<evidence type="ECO:0000313" key="3">
    <source>
        <dbReference type="EMBL" id="OSM06279.1"/>
    </source>
</evidence>
<proteinExistence type="predicted"/>
<organism evidence="3 4">
    <name type="scientific">Magnetofaba australis IT-1</name>
    <dbReference type="NCBI Taxonomy" id="1434232"/>
    <lineage>
        <taxon>Bacteria</taxon>
        <taxon>Pseudomonadati</taxon>
        <taxon>Pseudomonadota</taxon>
        <taxon>Magnetococcia</taxon>
        <taxon>Magnetococcales</taxon>
        <taxon>Magnetococcaceae</taxon>
        <taxon>Magnetofaba</taxon>
    </lineage>
</organism>
<dbReference type="STRING" id="1434232.MAIT1_01266"/>
<sequence>MSETTDKLINALRGAVNEVMGTMAWCEAIAAGEKVVNSLILDDEVGGMIHVGGDVSAMVGISCNKRIAAELCSRIVGLPAEELNDEDLLDGVAELANMICGAMKSKAAVGHLDLSSPAAIVGQQFQAQWKTLHKTHILAFELEGERFCVHLSA</sequence>
<dbReference type="InterPro" id="IPR038756">
    <property type="entry name" value="CheX-like"/>
</dbReference>
<dbReference type="Pfam" id="PF13690">
    <property type="entry name" value="CheX"/>
    <property type="match status" value="1"/>
</dbReference>
<evidence type="ECO:0000313" key="4">
    <source>
        <dbReference type="Proteomes" id="UP000194003"/>
    </source>
</evidence>
<gene>
    <name evidence="3" type="ORF">MAIT1_01266</name>
</gene>
<dbReference type="EMBL" id="LVJN01000016">
    <property type="protein sequence ID" value="OSM06279.1"/>
    <property type="molecule type" value="Genomic_DNA"/>
</dbReference>
<dbReference type="SUPFAM" id="SSF103039">
    <property type="entry name" value="CheC-like"/>
    <property type="match status" value="1"/>
</dbReference>
<dbReference type="AlphaFoldDB" id="A0A1Y2K7J1"/>
<dbReference type="Proteomes" id="UP000194003">
    <property type="component" value="Unassembled WGS sequence"/>
</dbReference>
<dbReference type="InterPro" id="IPR028051">
    <property type="entry name" value="CheX-like_dom"/>
</dbReference>
<dbReference type="PANTHER" id="PTHR39452">
    <property type="entry name" value="CHEY-P PHOSPHATASE CHEX"/>
    <property type="match status" value="1"/>
</dbReference>
<evidence type="ECO:0000256" key="1">
    <source>
        <dbReference type="ARBA" id="ARBA00022500"/>
    </source>
</evidence>
<feature type="domain" description="Chemotaxis phosphatase CheX-like" evidence="2">
    <location>
        <begin position="45"/>
        <end position="140"/>
    </location>
</feature>
<dbReference type="Gene3D" id="3.40.1550.10">
    <property type="entry name" value="CheC-like"/>
    <property type="match status" value="1"/>
</dbReference>
<evidence type="ECO:0000259" key="2">
    <source>
        <dbReference type="Pfam" id="PF13690"/>
    </source>
</evidence>
<comment type="caution">
    <text evidence="3">The sequence shown here is derived from an EMBL/GenBank/DDBJ whole genome shotgun (WGS) entry which is preliminary data.</text>
</comment>
<keyword evidence="4" id="KW-1185">Reference proteome</keyword>
<accession>A0A1Y2K7J1</accession>
<dbReference type="InterPro" id="IPR028976">
    <property type="entry name" value="CheC-like_sf"/>
</dbReference>
<protein>
    <recommendedName>
        <fullName evidence="2">Chemotaxis phosphatase CheX-like domain-containing protein</fullName>
    </recommendedName>
</protein>
<dbReference type="PANTHER" id="PTHR39452:SF1">
    <property type="entry name" value="CHEY-P PHOSPHATASE CHEX"/>
    <property type="match status" value="1"/>
</dbReference>
<reference evidence="3 4" key="1">
    <citation type="journal article" date="2016" name="BMC Genomics">
        <title>Combined genomic and structural analyses of a cultured magnetotactic bacterium reveals its niche adaptation to a dynamic environment.</title>
        <authorList>
            <person name="Araujo A.C."/>
            <person name="Morillo V."/>
            <person name="Cypriano J."/>
            <person name="Teixeira L.C."/>
            <person name="Leao P."/>
            <person name="Lyra S."/>
            <person name="Almeida L.G."/>
            <person name="Bazylinski D.A."/>
            <person name="Vasconcellos A.T."/>
            <person name="Abreu F."/>
            <person name="Lins U."/>
        </authorList>
    </citation>
    <scope>NUCLEOTIDE SEQUENCE [LARGE SCALE GENOMIC DNA]</scope>
    <source>
        <strain evidence="3 4">IT-1</strain>
    </source>
</reference>
<dbReference type="GO" id="GO:0006935">
    <property type="term" value="P:chemotaxis"/>
    <property type="evidence" value="ECO:0007669"/>
    <property type="project" value="UniProtKB-KW"/>
</dbReference>
<name>A0A1Y2K7J1_9PROT</name>
<dbReference type="OrthoDB" id="8717392at2"/>
<keyword evidence="1" id="KW-0145">Chemotaxis</keyword>
<dbReference type="CDD" id="cd17906">
    <property type="entry name" value="CheX"/>
    <property type="match status" value="1"/>
</dbReference>
<dbReference type="RefSeq" id="WP_085441411.1">
    <property type="nucleotide sequence ID" value="NZ_LVJN01000016.1"/>
</dbReference>